<sequence>MIEVYKIGLEWYDKTEDKNGGLFEYRIIKQELKDILTTKAVLVIVNGKMSMNEETFLLDKMKNYDTTIFIATDIVAFDNNKNIIDASDYLLHQSPTVLSQFYYKPQCYSYIPEMFYKYIEARKIEYNGKMIFGGGLRDNEQHILDYLDAVPSTAYIKNKLTDTRIPYHQYLDELAKHSYSLVISRRAYQKIGWITPRYTECLALNTLPICDYTYDKFNHFKHISVTTPKHLKTIIDILENDPGYYKSVLKQAKDEVLSDVYKFKILVTKLVGGYSNVDLCGFGG</sequence>
<evidence type="ECO:0000313" key="1">
    <source>
        <dbReference type="EMBL" id="DAF46406.1"/>
    </source>
</evidence>
<protein>
    <submittedName>
        <fullName evidence="1">Uncharacterized protein</fullName>
    </submittedName>
</protein>
<name>A0A8S5S660_9CAUD</name>
<organism evidence="1">
    <name type="scientific">Podoviridae sp. ctsUe5</name>
    <dbReference type="NCBI Taxonomy" id="2827750"/>
    <lineage>
        <taxon>Viruses</taxon>
        <taxon>Duplodnaviria</taxon>
        <taxon>Heunggongvirae</taxon>
        <taxon>Uroviricota</taxon>
        <taxon>Caudoviricetes</taxon>
    </lineage>
</organism>
<proteinExistence type="predicted"/>
<dbReference type="EMBL" id="BK032536">
    <property type="protein sequence ID" value="DAF46406.1"/>
    <property type="molecule type" value="Genomic_DNA"/>
</dbReference>
<accession>A0A8S5S660</accession>
<reference evidence="1" key="1">
    <citation type="journal article" date="2021" name="Proc. Natl. Acad. Sci. U.S.A.">
        <title>A Catalog of Tens of Thousands of Viruses from Human Metagenomes Reveals Hidden Associations with Chronic Diseases.</title>
        <authorList>
            <person name="Tisza M.J."/>
            <person name="Buck C.B."/>
        </authorList>
    </citation>
    <scope>NUCLEOTIDE SEQUENCE</scope>
    <source>
        <strain evidence="1">CtsUe5</strain>
    </source>
</reference>